<dbReference type="STRING" id="715226.ABI_42920"/>
<dbReference type="EMBL" id="GL883080">
    <property type="protein sequence ID" value="EGF89869.1"/>
    <property type="molecule type" value="Genomic_DNA"/>
</dbReference>
<sequence length="595" mass="65270">MSDINLFGWKMGGPSGQDVLRDVDPRLSIDSRAGQMEALKSADTLLWSYDLSQRLFEFKGDLRHLGLPPMWSRVFLDDLDPAFEAGEVDRLDSQFRALDVHAADPGEGHIQCLLRLRDHRLVYLKGRKVSRGQVLGVITDLSRDIGLKKTIGKSDAHDGLPLQDIHTDPLTGLLNRQGFLNGAGQVLRKAGDYDLVVADLNRFRRLNEALGHERADIVLELLALRLRDAFPDHAVLARLGEDEFAVLTQRGFPRVSERMRNALERPINIAGFDIQPTFSMGAVSVEGGDQALEAAELLRRAEMAVEAAQSKGAGGVASYKRDLESDGLTRLALEADLRKAFVSGEIHAWYQPIVNLHTGRITGFEALARWVHPRRGVIAPDQFLGAVRDLGMMVDLGTIIMTTTVRLLGQWKQAYALPSGFFISVNLSAPEIERLHLIEDVSRLIRDAGLPNKMLKLEVTESDVMRDPQASARVLEDLRTAGAGIALDDFGTGFSSLSYLAKLPFDTLKIDRSFVNTMKTEVSSEKIVRSILTLGRDLGLDVVAEGVEDLALADRLAALGCQMGQGWGFAKALKSAEAEAFLANSLGYKADALSA</sequence>
<dbReference type="CDD" id="cd01949">
    <property type="entry name" value="GGDEF"/>
    <property type="match status" value="1"/>
</dbReference>
<evidence type="ECO:0000313" key="4">
    <source>
        <dbReference type="Proteomes" id="UP000006512"/>
    </source>
</evidence>
<evidence type="ECO:0000259" key="1">
    <source>
        <dbReference type="PROSITE" id="PS50883"/>
    </source>
</evidence>
<dbReference type="InterPro" id="IPR029787">
    <property type="entry name" value="Nucleotide_cyclase"/>
</dbReference>
<dbReference type="PANTHER" id="PTHR33121">
    <property type="entry name" value="CYCLIC DI-GMP PHOSPHODIESTERASE PDEF"/>
    <property type="match status" value="1"/>
</dbReference>
<dbReference type="InterPro" id="IPR035919">
    <property type="entry name" value="EAL_sf"/>
</dbReference>
<dbReference type="PANTHER" id="PTHR33121:SF70">
    <property type="entry name" value="SIGNALING PROTEIN YKOW"/>
    <property type="match status" value="1"/>
</dbReference>
<dbReference type="SUPFAM" id="SSF55073">
    <property type="entry name" value="Nucleotide cyclase"/>
    <property type="match status" value="1"/>
</dbReference>
<dbReference type="InterPro" id="IPR000160">
    <property type="entry name" value="GGDEF_dom"/>
</dbReference>
<dbReference type="Pfam" id="PF00990">
    <property type="entry name" value="GGDEF"/>
    <property type="match status" value="1"/>
</dbReference>
<evidence type="ECO:0000259" key="2">
    <source>
        <dbReference type="PROSITE" id="PS50887"/>
    </source>
</evidence>
<name>F4QSZ9_9CAUL</name>
<dbReference type="SMART" id="SM00052">
    <property type="entry name" value="EAL"/>
    <property type="match status" value="1"/>
</dbReference>
<dbReference type="Gene3D" id="3.30.70.270">
    <property type="match status" value="1"/>
</dbReference>
<feature type="domain" description="EAL" evidence="1">
    <location>
        <begin position="330"/>
        <end position="586"/>
    </location>
</feature>
<reference evidence="4" key="1">
    <citation type="submission" date="2011-03" db="EMBL/GenBank/DDBJ databases">
        <title>Draft genome sequence of Brevundimonas diminuta.</title>
        <authorList>
            <person name="Brown P.J.B."/>
            <person name="Buechlein A."/>
            <person name="Hemmerich C."/>
            <person name="Brun Y.V."/>
        </authorList>
    </citation>
    <scope>NUCLEOTIDE SEQUENCE [LARGE SCALE GENOMIC DNA]</scope>
    <source>
        <strain evidence="4">C19</strain>
    </source>
</reference>
<dbReference type="SMART" id="SM00267">
    <property type="entry name" value="GGDEF"/>
    <property type="match status" value="1"/>
</dbReference>
<dbReference type="InterPro" id="IPR050706">
    <property type="entry name" value="Cyclic-di-GMP_PDE-like"/>
</dbReference>
<dbReference type="AlphaFoldDB" id="F4QSZ9"/>
<dbReference type="eggNOG" id="COG5001">
    <property type="taxonomic scope" value="Bacteria"/>
</dbReference>
<dbReference type="HOGENOM" id="CLU_000445_70_50_5"/>
<feature type="domain" description="GGDEF" evidence="2">
    <location>
        <begin position="191"/>
        <end position="321"/>
    </location>
</feature>
<dbReference type="GO" id="GO:0071111">
    <property type="term" value="F:cyclic-guanylate-specific phosphodiesterase activity"/>
    <property type="evidence" value="ECO:0007669"/>
    <property type="project" value="InterPro"/>
</dbReference>
<dbReference type="Proteomes" id="UP000006512">
    <property type="component" value="Unassembled WGS sequence"/>
</dbReference>
<proteinExistence type="predicted"/>
<protein>
    <submittedName>
        <fullName evidence="3">Diguanylate cyclase GGDEF domain protein</fullName>
    </submittedName>
</protein>
<accession>F4QSZ9</accession>
<dbReference type="SUPFAM" id="SSF141868">
    <property type="entry name" value="EAL domain-like"/>
    <property type="match status" value="1"/>
</dbReference>
<dbReference type="OrthoDB" id="9793210at2"/>
<dbReference type="PROSITE" id="PS50887">
    <property type="entry name" value="GGDEF"/>
    <property type="match status" value="1"/>
</dbReference>
<dbReference type="CDD" id="cd01948">
    <property type="entry name" value="EAL"/>
    <property type="match status" value="1"/>
</dbReference>
<organism evidence="3 4">
    <name type="scientific">Asticcacaulis biprosthecium C19</name>
    <dbReference type="NCBI Taxonomy" id="715226"/>
    <lineage>
        <taxon>Bacteria</taxon>
        <taxon>Pseudomonadati</taxon>
        <taxon>Pseudomonadota</taxon>
        <taxon>Alphaproteobacteria</taxon>
        <taxon>Caulobacterales</taxon>
        <taxon>Caulobacteraceae</taxon>
        <taxon>Asticcacaulis</taxon>
    </lineage>
</organism>
<evidence type="ECO:0000313" key="3">
    <source>
        <dbReference type="EMBL" id="EGF89869.1"/>
    </source>
</evidence>
<dbReference type="InterPro" id="IPR001633">
    <property type="entry name" value="EAL_dom"/>
</dbReference>
<gene>
    <name evidence="3" type="ORF">ABI_42920</name>
</gene>
<dbReference type="PROSITE" id="PS50883">
    <property type="entry name" value="EAL"/>
    <property type="match status" value="1"/>
</dbReference>
<dbReference type="Gene3D" id="3.20.20.450">
    <property type="entry name" value="EAL domain"/>
    <property type="match status" value="1"/>
</dbReference>
<dbReference type="Pfam" id="PF00563">
    <property type="entry name" value="EAL"/>
    <property type="match status" value="1"/>
</dbReference>
<dbReference type="InterPro" id="IPR043128">
    <property type="entry name" value="Rev_trsase/Diguanyl_cyclase"/>
</dbReference>
<keyword evidence="4" id="KW-1185">Reference proteome</keyword>
<dbReference type="RefSeq" id="WP_006275067.1">
    <property type="nucleotide sequence ID" value="NZ_GL883080.1"/>
</dbReference>
<dbReference type="NCBIfam" id="TIGR00254">
    <property type="entry name" value="GGDEF"/>
    <property type="match status" value="1"/>
</dbReference>